<proteinExistence type="predicted"/>
<dbReference type="EMBL" id="SMOL01000553">
    <property type="protein sequence ID" value="KAB2608180.1"/>
    <property type="molecule type" value="Genomic_DNA"/>
</dbReference>
<protein>
    <submittedName>
        <fullName evidence="1">Anaphase-promoting complex subunit 10</fullName>
    </submittedName>
</protein>
<dbReference type="AlphaFoldDB" id="A0A5N5G3A8"/>
<keyword evidence="2" id="KW-1185">Reference proteome</keyword>
<comment type="caution">
    <text evidence="1">The sequence shown here is derived from an EMBL/GenBank/DDBJ whole genome shotgun (WGS) entry which is preliminary data.</text>
</comment>
<evidence type="ECO:0000313" key="1">
    <source>
        <dbReference type="EMBL" id="KAB2608180.1"/>
    </source>
</evidence>
<dbReference type="OrthoDB" id="24948at2759"/>
<reference evidence="1 2" key="3">
    <citation type="submission" date="2019-11" db="EMBL/GenBank/DDBJ databases">
        <title>A de novo genome assembly of a pear dwarfing rootstock.</title>
        <authorList>
            <person name="Wang F."/>
            <person name="Wang J."/>
            <person name="Li S."/>
            <person name="Zhang Y."/>
            <person name="Fang M."/>
            <person name="Ma L."/>
            <person name="Zhao Y."/>
            <person name="Jiang S."/>
        </authorList>
    </citation>
    <scope>NUCLEOTIDE SEQUENCE [LARGE SCALE GENOMIC DNA]</scope>
    <source>
        <strain evidence="1">S2</strain>
        <tissue evidence="1">Leaf</tissue>
    </source>
</reference>
<accession>A0A5N5G3A8</accession>
<organism evidence="1 2">
    <name type="scientific">Pyrus ussuriensis x Pyrus communis</name>
    <dbReference type="NCBI Taxonomy" id="2448454"/>
    <lineage>
        <taxon>Eukaryota</taxon>
        <taxon>Viridiplantae</taxon>
        <taxon>Streptophyta</taxon>
        <taxon>Embryophyta</taxon>
        <taxon>Tracheophyta</taxon>
        <taxon>Spermatophyta</taxon>
        <taxon>Magnoliopsida</taxon>
        <taxon>eudicotyledons</taxon>
        <taxon>Gunneridae</taxon>
        <taxon>Pentapetalae</taxon>
        <taxon>rosids</taxon>
        <taxon>fabids</taxon>
        <taxon>Rosales</taxon>
        <taxon>Rosaceae</taxon>
        <taxon>Amygdaloideae</taxon>
        <taxon>Maleae</taxon>
        <taxon>Pyrus</taxon>
    </lineage>
</organism>
<name>A0A5N5G3A8_9ROSA</name>
<dbReference type="Proteomes" id="UP000327157">
    <property type="component" value="Chromosome 14"/>
</dbReference>
<reference evidence="2" key="2">
    <citation type="submission" date="2019-10" db="EMBL/GenBank/DDBJ databases">
        <title>A de novo genome assembly of a pear dwarfing rootstock.</title>
        <authorList>
            <person name="Wang F."/>
            <person name="Wang J."/>
            <person name="Li S."/>
            <person name="Zhang Y."/>
            <person name="Fang M."/>
            <person name="Ma L."/>
            <person name="Zhao Y."/>
            <person name="Jiang S."/>
        </authorList>
    </citation>
    <scope>NUCLEOTIDE SEQUENCE [LARGE SCALE GENOMIC DNA]</scope>
</reference>
<sequence length="81" mass="9624">MATESSEGEEDAKRTGGNQLLVVDDDLREMGKKSRRAQNVIFHRRWNWFTILHWRAISLSSRIGEPNPFEYVKEFIFILWI</sequence>
<evidence type="ECO:0000313" key="2">
    <source>
        <dbReference type="Proteomes" id="UP000327157"/>
    </source>
</evidence>
<reference evidence="1 2" key="1">
    <citation type="submission" date="2019-09" db="EMBL/GenBank/DDBJ databases">
        <authorList>
            <person name="Ou C."/>
        </authorList>
    </citation>
    <scope>NUCLEOTIDE SEQUENCE [LARGE SCALE GENOMIC DNA]</scope>
    <source>
        <strain evidence="1">S2</strain>
        <tissue evidence="1">Leaf</tissue>
    </source>
</reference>
<gene>
    <name evidence="1" type="ORF">D8674_011348</name>
</gene>